<feature type="region of interest" description="Disordered" evidence="3">
    <location>
        <begin position="1"/>
        <end position="25"/>
    </location>
</feature>
<dbReference type="Pfam" id="PF13017">
    <property type="entry name" value="Maelstrom"/>
    <property type="match status" value="1"/>
</dbReference>
<evidence type="ECO:0000259" key="4">
    <source>
        <dbReference type="Pfam" id="PF13017"/>
    </source>
</evidence>
<feature type="domain" description="Maelstrom" evidence="4">
    <location>
        <begin position="208"/>
        <end position="406"/>
    </location>
</feature>
<dbReference type="GO" id="GO:0060964">
    <property type="term" value="P:regulation of miRNA-mediated gene silencing"/>
    <property type="evidence" value="ECO:0007669"/>
    <property type="project" value="InterPro"/>
</dbReference>
<accession>A0AA36HBW2</accession>
<dbReference type="Proteomes" id="UP001176961">
    <property type="component" value="Unassembled WGS sequence"/>
</dbReference>
<reference evidence="5" key="1">
    <citation type="submission" date="2023-07" db="EMBL/GenBank/DDBJ databases">
        <authorList>
            <consortium name="CYATHOMIX"/>
        </authorList>
    </citation>
    <scope>NUCLEOTIDE SEQUENCE</scope>
    <source>
        <strain evidence="5">N/A</strain>
    </source>
</reference>
<proteinExistence type="inferred from homology"/>
<evidence type="ECO:0000313" key="6">
    <source>
        <dbReference type="Proteomes" id="UP001176961"/>
    </source>
</evidence>
<gene>
    <name evidence="5" type="ORF">CYNAS_LOCUS19242</name>
</gene>
<dbReference type="InterPro" id="IPR024970">
    <property type="entry name" value="Maelstrom"/>
</dbReference>
<sequence>MNTFVGASTSVQNDPMKKAKKANKNKKPNSYRCWFLAVGRNEFRHRKVKKTKKNKNSSPYWYWFLEVGRKEFYRRYGRDYNHDCEDDRALITELWDPVKEAWDKNMLKRKEDLKGIIREFYSFGENERANQSFIKRRPTDHRPPSFPLPNRPCESIEQYDVRARRENGRLDLLDRLKFLDAQKAEFSSVVLQLISVFPYTTAFSSIGDFCVYPAEISVTHFTLANGASASWSKLISFHPDMFYGSPVPPWDQNNVARNAAALDIPTKEVVGVAPHEVWRMLRERHSPRAITICDANQLLLVDRSLFFLACTAGETEVAVYREWISSMVTAQDLVLALAKHKADTERSSVPEKFTYEEVDREFKRLRETTRCCTYHTNRPPDHDSRQKCALAKNDVIIDTIYSLCCTGDLANFRSLYNPEVHSVGIEGGIQEDVADQDITNATNLADFDETSSEEDSDGSPKGFVMEYRVVKTVPDSPPEKEKTAVDLAAAISRLLRESTLDCDHPFSV</sequence>
<evidence type="ECO:0000313" key="5">
    <source>
        <dbReference type="EMBL" id="CAJ0607259.1"/>
    </source>
</evidence>
<evidence type="ECO:0000256" key="3">
    <source>
        <dbReference type="SAM" id="MobiDB-lite"/>
    </source>
</evidence>
<protein>
    <recommendedName>
        <fullName evidence="4">Maelstrom domain-containing protein</fullName>
    </recommendedName>
</protein>
<dbReference type="GO" id="GO:0031047">
    <property type="term" value="P:regulatory ncRNA-mediated gene silencing"/>
    <property type="evidence" value="ECO:0007669"/>
    <property type="project" value="UniProtKB-KW"/>
</dbReference>
<comment type="similarity">
    <text evidence="1">Belongs to the maelstrom family.</text>
</comment>
<keyword evidence="2" id="KW-0943">RNA-mediated gene silencing</keyword>
<name>A0AA36HBW2_CYLNA</name>
<feature type="compositionally biased region" description="Polar residues" evidence="3">
    <location>
        <begin position="1"/>
        <end position="13"/>
    </location>
</feature>
<keyword evidence="6" id="KW-1185">Reference proteome</keyword>
<evidence type="ECO:0000256" key="2">
    <source>
        <dbReference type="ARBA" id="ARBA00023158"/>
    </source>
</evidence>
<dbReference type="EMBL" id="CATQJL010000316">
    <property type="protein sequence ID" value="CAJ0607259.1"/>
    <property type="molecule type" value="Genomic_DNA"/>
</dbReference>
<dbReference type="AlphaFoldDB" id="A0AA36HBW2"/>
<evidence type="ECO:0000256" key="1">
    <source>
        <dbReference type="ARBA" id="ARBA00007057"/>
    </source>
</evidence>
<organism evidence="5 6">
    <name type="scientific">Cylicocyclus nassatus</name>
    <name type="common">Nematode worm</name>
    <dbReference type="NCBI Taxonomy" id="53992"/>
    <lineage>
        <taxon>Eukaryota</taxon>
        <taxon>Metazoa</taxon>
        <taxon>Ecdysozoa</taxon>
        <taxon>Nematoda</taxon>
        <taxon>Chromadorea</taxon>
        <taxon>Rhabditida</taxon>
        <taxon>Rhabditina</taxon>
        <taxon>Rhabditomorpha</taxon>
        <taxon>Strongyloidea</taxon>
        <taxon>Strongylidae</taxon>
        <taxon>Cylicocyclus</taxon>
    </lineage>
</organism>
<comment type="caution">
    <text evidence="5">The sequence shown here is derived from an EMBL/GenBank/DDBJ whole genome shotgun (WGS) entry which is preliminary data.</text>
</comment>